<dbReference type="EMBL" id="CAXLJM020000036">
    <property type="protein sequence ID" value="CAL8105433.1"/>
    <property type="molecule type" value="Genomic_DNA"/>
</dbReference>
<evidence type="ECO:0000313" key="4">
    <source>
        <dbReference type="EMBL" id="CAL8105433.1"/>
    </source>
</evidence>
<dbReference type="InterPro" id="IPR036236">
    <property type="entry name" value="Znf_C2H2_sf"/>
</dbReference>
<dbReference type="InterPro" id="IPR013087">
    <property type="entry name" value="Znf_C2H2_type"/>
</dbReference>
<feature type="compositionally biased region" description="Basic and acidic residues" evidence="2">
    <location>
        <begin position="87"/>
        <end position="104"/>
    </location>
</feature>
<keyword evidence="5" id="KW-1185">Reference proteome</keyword>
<proteinExistence type="predicted"/>
<dbReference type="PROSITE" id="PS00028">
    <property type="entry name" value="ZINC_FINGER_C2H2_1"/>
    <property type="match status" value="1"/>
</dbReference>
<organism evidence="4 5">
    <name type="scientific">Orchesella dallaii</name>
    <dbReference type="NCBI Taxonomy" id="48710"/>
    <lineage>
        <taxon>Eukaryota</taxon>
        <taxon>Metazoa</taxon>
        <taxon>Ecdysozoa</taxon>
        <taxon>Arthropoda</taxon>
        <taxon>Hexapoda</taxon>
        <taxon>Collembola</taxon>
        <taxon>Entomobryomorpha</taxon>
        <taxon>Entomobryoidea</taxon>
        <taxon>Orchesellidae</taxon>
        <taxon>Orchesellinae</taxon>
        <taxon>Orchesella</taxon>
    </lineage>
</organism>
<dbReference type="Gene3D" id="3.30.160.60">
    <property type="entry name" value="Classic Zinc Finger"/>
    <property type="match status" value="1"/>
</dbReference>
<evidence type="ECO:0000259" key="3">
    <source>
        <dbReference type="PROSITE" id="PS00028"/>
    </source>
</evidence>
<feature type="region of interest" description="Disordered" evidence="2">
    <location>
        <begin position="80"/>
        <end position="104"/>
    </location>
</feature>
<reference evidence="4 5" key="1">
    <citation type="submission" date="2024-08" db="EMBL/GenBank/DDBJ databases">
        <authorList>
            <person name="Cucini C."/>
            <person name="Frati F."/>
        </authorList>
    </citation>
    <scope>NUCLEOTIDE SEQUENCE [LARGE SCALE GENOMIC DNA]</scope>
</reference>
<feature type="coiled-coil region" evidence="1">
    <location>
        <begin position="246"/>
        <end position="287"/>
    </location>
</feature>
<gene>
    <name evidence="4" type="ORF">ODALV1_LOCUS12063</name>
</gene>
<dbReference type="Proteomes" id="UP001642540">
    <property type="component" value="Unassembled WGS sequence"/>
</dbReference>
<feature type="domain" description="C2H2-type" evidence="3">
    <location>
        <begin position="453"/>
        <end position="474"/>
    </location>
</feature>
<keyword evidence="1" id="KW-0175">Coiled coil</keyword>
<evidence type="ECO:0000256" key="2">
    <source>
        <dbReference type="SAM" id="MobiDB-lite"/>
    </source>
</evidence>
<feature type="coiled-coil region" evidence="1">
    <location>
        <begin position="111"/>
        <end position="180"/>
    </location>
</feature>
<evidence type="ECO:0000313" key="5">
    <source>
        <dbReference type="Proteomes" id="UP001642540"/>
    </source>
</evidence>
<dbReference type="SUPFAM" id="SSF57667">
    <property type="entry name" value="beta-beta-alpha zinc fingers"/>
    <property type="match status" value="1"/>
</dbReference>
<accession>A0ABP1QNK9</accession>
<protein>
    <recommendedName>
        <fullName evidence="3">C2H2-type domain-containing protein</fullName>
    </recommendedName>
</protein>
<name>A0ABP1QNK9_9HEXA</name>
<evidence type="ECO:0000256" key="1">
    <source>
        <dbReference type="SAM" id="Coils"/>
    </source>
</evidence>
<comment type="caution">
    <text evidence="4">The sequence shown here is derived from an EMBL/GenBank/DDBJ whole genome shotgun (WGS) entry which is preliminary data.</text>
</comment>
<sequence>MRVLRSTKQVPYQVSNDLFLDSSDEEDLIVVDVRGASSAHQNHPSPICITIDDDDDDVNMSENSCEHSCSFEASSSSMANSSYAIQTKDEPSNHHSSEEERSTKEVACTQVVELECQVQKKKVQMDNVKVEYIELNEVTDQLLNEIPKVGQINQDMKNALNKAKKEIDDLKIKLAASDELKKQQRKTLEKEKQVEDIKLLKIQLNTRPLETRQKMVKKTIAFEHIEIKTKDASDVRKDFRNQSVTLSETREESAKLKKLVESLQSKILMLNTKNEQHKKEKNSLRLKANLLKGLNDKFVENSKTFIRLHNRLLTNSNMNDDEEVVVEDEEILNVIDNAHVIVDVNPSVQESVPAAADDRDDDDDVIFIEEKSSERMVTRSKAPSRQNPMQTPVRKVTKPRFGKIKRGPRYHSVDLDSEASTGKRCICGKGFNRVKSLSDHIRLYGLEENAARCGKCPKSYINLARLRNHEAHAHKMH</sequence>